<feature type="domain" description="HpcH/HpaI aldolase/citrate lyase" evidence="4">
    <location>
        <begin position="18"/>
        <end position="239"/>
    </location>
</feature>
<dbReference type="Gene3D" id="3.20.20.60">
    <property type="entry name" value="Phosphoenolpyruvate-binding domains"/>
    <property type="match status" value="1"/>
</dbReference>
<sequence>MSENLKTAFEEQRFLSATWVSIGSPTVAEVSAANPFDFVLVDTEHTTTTLETVEDMHRAIEAAPGESGTVIRVPWNDPVYLKRVLDVGVSGVMVPMIDTAEQAESLVESLRYPPRGRRGIASGRASDYGADFRSYVENAEETFVTIAQIETVEGLENVEEIADVDGIDALFAGPADLSGALDVFGQWEHERFLDAMDRIVEAAHAAGIPVGTLTVRPDDAPERVDQGFDFQILGKDTAYLLERNERALSIYDEAVEASTTDE</sequence>
<dbReference type="InterPro" id="IPR015813">
    <property type="entry name" value="Pyrv/PenolPyrv_kinase-like_dom"/>
</dbReference>
<dbReference type="PANTHER" id="PTHR30502:SF0">
    <property type="entry name" value="PHOSPHOENOLPYRUVATE CARBOXYLASE FAMILY PROTEIN"/>
    <property type="match status" value="1"/>
</dbReference>
<keyword evidence="2" id="KW-0479">Metal-binding</keyword>
<reference evidence="5 6" key="1">
    <citation type="journal article" date="2019" name="Int. J. Syst. Evol. Microbiol.">
        <title>The Global Catalogue of Microorganisms (GCM) 10K type strain sequencing project: providing services to taxonomists for standard genome sequencing and annotation.</title>
        <authorList>
            <consortium name="The Broad Institute Genomics Platform"/>
            <consortium name="The Broad Institute Genome Sequencing Center for Infectious Disease"/>
            <person name="Wu L."/>
            <person name="Ma J."/>
        </authorList>
    </citation>
    <scope>NUCLEOTIDE SEQUENCE [LARGE SCALE GENOMIC DNA]</scope>
    <source>
        <strain evidence="5 6">CGMCC 1.16026</strain>
    </source>
</reference>
<dbReference type="GO" id="GO:0046872">
    <property type="term" value="F:metal ion binding"/>
    <property type="evidence" value="ECO:0007669"/>
    <property type="project" value="UniProtKB-KW"/>
</dbReference>
<evidence type="ECO:0000256" key="1">
    <source>
        <dbReference type="ARBA" id="ARBA00005568"/>
    </source>
</evidence>
<comment type="caution">
    <text evidence="5">The sequence shown here is derived from an EMBL/GenBank/DDBJ whole genome shotgun (WGS) entry which is preliminary data.</text>
</comment>
<protein>
    <submittedName>
        <fullName evidence="5">HpcH/HpaI aldolase/citrate lyase family protein</fullName>
    </submittedName>
</protein>
<dbReference type="Pfam" id="PF03328">
    <property type="entry name" value="HpcH_HpaI"/>
    <property type="match status" value="1"/>
</dbReference>
<name>A0ABD5QRA1_9EURY</name>
<dbReference type="InterPro" id="IPR050251">
    <property type="entry name" value="HpcH-HpaI_aldolase"/>
</dbReference>
<evidence type="ECO:0000259" key="4">
    <source>
        <dbReference type="Pfam" id="PF03328"/>
    </source>
</evidence>
<dbReference type="Proteomes" id="UP001596145">
    <property type="component" value="Unassembled WGS sequence"/>
</dbReference>
<proteinExistence type="inferred from homology"/>
<dbReference type="RefSeq" id="WP_122106205.1">
    <property type="nucleotide sequence ID" value="NZ_JBHSKV010000010.1"/>
</dbReference>
<comment type="similarity">
    <text evidence="1">Belongs to the HpcH/HpaI aldolase family.</text>
</comment>
<accession>A0ABD5QRA1</accession>
<keyword evidence="6" id="KW-1185">Reference proteome</keyword>
<dbReference type="AlphaFoldDB" id="A0ABD5QRA1"/>
<gene>
    <name evidence="5" type="ORF">ACFPJA_08085</name>
</gene>
<dbReference type="InterPro" id="IPR040442">
    <property type="entry name" value="Pyrv_kinase-like_dom_sf"/>
</dbReference>
<evidence type="ECO:0000256" key="3">
    <source>
        <dbReference type="ARBA" id="ARBA00023239"/>
    </source>
</evidence>
<dbReference type="PANTHER" id="PTHR30502">
    <property type="entry name" value="2-KETO-3-DEOXY-L-RHAMNONATE ALDOLASE"/>
    <property type="match status" value="1"/>
</dbReference>
<dbReference type="EMBL" id="JBHSKV010000010">
    <property type="protein sequence ID" value="MFC5134679.1"/>
    <property type="molecule type" value="Genomic_DNA"/>
</dbReference>
<evidence type="ECO:0000313" key="5">
    <source>
        <dbReference type="EMBL" id="MFC5134679.1"/>
    </source>
</evidence>
<dbReference type="GO" id="GO:0016829">
    <property type="term" value="F:lyase activity"/>
    <property type="evidence" value="ECO:0007669"/>
    <property type="project" value="UniProtKB-KW"/>
</dbReference>
<organism evidence="5 6">
    <name type="scientific">Halorubrum glutamatedens</name>
    <dbReference type="NCBI Taxonomy" id="2707018"/>
    <lineage>
        <taxon>Archaea</taxon>
        <taxon>Methanobacteriati</taxon>
        <taxon>Methanobacteriota</taxon>
        <taxon>Stenosarchaea group</taxon>
        <taxon>Halobacteria</taxon>
        <taxon>Halobacteriales</taxon>
        <taxon>Haloferacaceae</taxon>
        <taxon>Halorubrum</taxon>
    </lineage>
</organism>
<evidence type="ECO:0000256" key="2">
    <source>
        <dbReference type="ARBA" id="ARBA00022723"/>
    </source>
</evidence>
<evidence type="ECO:0000313" key="6">
    <source>
        <dbReference type="Proteomes" id="UP001596145"/>
    </source>
</evidence>
<dbReference type="SUPFAM" id="SSF51621">
    <property type="entry name" value="Phosphoenolpyruvate/pyruvate domain"/>
    <property type="match status" value="1"/>
</dbReference>
<keyword evidence="3 5" id="KW-0456">Lyase</keyword>
<dbReference type="InterPro" id="IPR005000">
    <property type="entry name" value="Aldolase/citrate-lyase_domain"/>
</dbReference>